<evidence type="ECO:0000256" key="11">
    <source>
        <dbReference type="ARBA" id="ARBA00022884"/>
    </source>
</evidence>
<dbReference type="HAMAP" id="MF_00283">
    <property type="entry name" value="Phe_tRNA_synth_beta1"/>
    <property type="match status" value="1"/>
</dbReference>
<dbReference type="Pfam" id="PF03147">
    <property type="entry name" value="FDX-ACB"/>
    <property type="match status" value="1"/>
</dbReference>
<dbReference type="Gene3D" id="3.30.56.10">
    <property type="match status" value="2"/>
</dbReference>
<evidence type="ECO:0000256" key="10">
    <source>
        <dbReference type="ARBA" id="ARBA00022842"/>
    </source>
</evidence>
<evidence type="ECO:0000313" key="20">
    <source>
        <dbReference type="EMBL" id="MFC0424551.1"/>
    </source>
</evidence>
<evidence type="ECO:0000256" key="15">
    <source>
        <dbReference type="HAMAP-Rule" id="MF_00283"/>
    </source>
</evidence>
<dbReference type="InterPro" id="IPR036690">
    <property type="entry name" value="Fdx_antiC-bd_sf"/>
</dbReference>
<evidence type="ECO:0000256" key="13">
    <source>
        <dbReference type="ARBA" id="ARBA00023146"/>
    </source>
</evidence>
<keyword evidence="7 15" id="KW-0479">Metal-binding</keyword>
<feature type="domain" description="TRNA-binding" evidence="17">
    <location>
        <begin position="39"/>
        <end position="154"/>
    </location>
</feature>
<evidence type="ECO:0000256" key="2">
    <source>
        <dbReference type="ARBA" id="ARBA00008653"/>
    </source>
</evidence>
<dbReference type="InterPro" id="IPR004532">
    <property type="entry name" value="Phe-tRNA-ligase_IIc_bsu_bact"/>
</dbReference>
<dbReference type="PANTHER" id="PTHR10947">
    <property type="entry name" value="PHENYLALANYL-TRNA SYNTHETASE BETA CHAIN AND LEUCINE-RICH REPEAT-CONTAINING PROTEIN 47"/>
    <property type="match status" value="1"/>
</dbReference>
<dbReference type="InterPro" id="IPR005147">
    <property type="entry name" value="tRNA_synthase_B5-dom"/>
</dbReference>
<dbReference type="InterPro" id="IPR020825">
    <property type="entry name" value="Phe-tRNA_synthase-like_B3/B4"/>
</dbReference>
<dbReference type="Gene3D" id="3.50.40.10">
    <property type="entry name" value="Phenylalanyl-trna Synthetase, Chain B, domain 3"/>
    <property type="match status" value="1"/>
</dbReference>
<dbReference type="PROSITE" id="PS51483">
    <property type="entry name" value="B5"/>
    <property type="match status" value="1"/>
</dbReference>
<feature type="binding site" evidence="15">
    <location>
        <position position="472"/>
    </location>
    <ligand>
        <name>Mg(2+)</name>
        <dbReference type="ChEBI" id="CHEBI:18420"/>
        <note>shared with alpha subunit</note>
    </ligand>
</feature>
<evidence type="ECO:0000256" key="7">
    <source>
        <dbReference type="ARBA" id="ARBA00022723"/>
    </source>
</evidence>
<dbReference type="InterPro" id="IPR045060">
    <property type="entry name" value="Phe-tRNA-ligase_IIc_bsu"/>
</dbReference>
<keyword evidence="10 15" id="KW-0460">Magnesium</keyword>
<feature type="binding site" evidence="15">
    <location>
        <position position="463"/>
    </location>
    <ligand>
        <name>Mg(2+)</name>
        <dbReference type="ChEBI" id="CHEBI:18420"/>
        <note>shared with alpha subunit</note>
    </ligand>
</feature>
<sequence length="805" mass="88245">MRISTQWLQDYLKLDIPADELAEKIERTAVEVDGVIRPNEGQKKVVVGHVETCEPHPDSDHLHVCQVDVGEDEPLQIVCGAPNVAAGENVIVALPNSWIGNHTKIKKSKMRGVKSNGMLCALDELGFDEKLVPKEVADGIFILPADATPGEPVFGYLGMDDEIIDMSVTPNRGDMLSMNGTAHELAAIYNQTPTMPTVDLHEDAADDVNGQLTVRVDADKHDVPQYKMRLIKNVHVQPSPLWLQIRIWNAGMRPINNVVDATNYVLMQYGQPLHAFDYDQLTDGQVNVRLAKAGEHLTTLDGEDRELLATDLLICSDDQPICLAGTMGGLDTEVTAKTTTIALEGAVFDAVKIRKAAHNHDLHSEASMRYERGIDHGMTVTALDAAAAMIAELGQGTVAKGVAVGRDEDVQPFEVTITLSKINHVLGTTLTSDTVLDIFKRLDFPTKLDGETYTVTVPSRRWDIHLPADLIEEVARLYGYDNLPATLPAGQPTIGKLNETQRVIRDSRKMMESAGLTQAISYSLTTEEKAKAFALSASDVTKLDFPMSSERTTLRLSLVSGLLDDLAYNNARKEHNVALYEQGRVFYSQPDQVRPKEIEHIAGAITGSMVKKSWGVAEQPVDFYQIKGIVAGYLKRLALAGTVSYVATSDMPEMHPGRTANIFVDETLVGFVGEVHPTTAKAYKIRETYVFELDLSALIALPKAQQQYQPISKFPSITRDVAMLVDDTVTNADVVALITDKGGAHLQNVTLFDVYNGKHVPAGKKSLAYTLTYRDQNATLIDDDVTAAFNKVLEALTEKLGAEIR</sequence>
<accession>A0ABV6K527</accession>
<dbReference type="PANTHER" id="PTHR10947:SF0">
    <property type="entry name" value="PHENYLALANINE--TRNA LIGASE BETA SUBUNIT"/>
    <property type="match status" value="1"/>
</dbReference>
<evidence type="ECO:0000259" key="19">
    <source>
        <dbReference type="PROSITE" id="PS51483"/>
    </source>
</evidence>
<dbReference type="SMART" id="SM00896">
    <property type="entry name" value="FDX-ACB"/>
    <property type="match status" value="1"/>
</dbReference>
<dbReference type="InterPro" id="IPR005146">
    <property type="entry name" value="B3/B4_tRNA-bd"/>
</dbReference>
<evidence type="ECO:0000256" key="12">
    <source>
        <dbReference type="ARBA" id="ARBA00022917"/>
    </source>
</evidence>
<comment type="cofactor">
    <cofactor evidence="15">
        <name>Mg(2+)</name>
        <dbReference type="ChEBI" id="CHEBI:18420"/>
    </cofactor>
    <text evidence="15">Binds 2 magnesium ions per tetramer.</text>
</comment>
<dbReference type="InterPro" id="IPR005121">
    <property type="entry name" value="Fdx_antiC-bd"/>
</dbReference>
<dbReference type="SUPFAM" id="SSF54991">
    <property type="entry name" value="Anticodon-binding domain of PheRS"/>
    <property type="match status" value="1"/>
</dbReference>
<evidence type="ECO:0000256" key="1">
    <source>
        <dbReference type="ARBA" id="ARBA00004496"/>
    </source>
</evidence>
<dbReference type="Pfam" id="PF17759">
    <property type="entry name" value="tRNA_synthFbeta"/>
    <property type="match status" value="1"/>
</dbReference>
<dbReference type="Pfam" id="PF03483">
    <property type="entry name" value="B3_4"/>
    <property type="match status" value="1"/>
</dbReference>
<evidence type="ECO:0000256" key="9">
    <source>
        <dbReference type="ARBA" id="ARBA00022840"/>
    </source>
</evidence>
<gene>
    <name evidence="15 20" type="primary">pheT</name>
    <name evidence="20" type="ORF">ACFFGS_10500</name>
</gene>
<evidence type="ECO:0000256" key="3">
    <source>
        <dbReference type="ARBA" id="ARBA00011209"/>
    </source>
</evidence>
<dbReference type="CDD" id="cd02796">
    <property type="entry name" value="tRNA_bind_bactPheRS"/>
    <property type="match status" value="1"/>
</dbReference>
<keyword evidence="21" id="KW-1185">Reference proteome</keyword>
<organism evidence="20 21">
    <name type="scientific">Lactiplantibacillus plajomi</name>
    <dbReference type="NCBI Taxonomy" id="1457217"/>
    <lineage>
        <taxon>Bacteria</taxon>
        <taxon>Bacillati</taxon>
        <taxon>Bacillota</taxon>
        <taxon>Bacilli</taxon>
        <taxon>Lactobacillales</taxon>
        <taxon>Lactobacillaceae</taxon>
        <taxon>Lactiplantibacillus</taxon>
    </lineage>
</organism>
<evidence type="ECO:0000256" key="4">
    <source>
        <dbReference type="ARBA" id="ARBA00022490"/>
    </source>
</evidence>
<keyword evidence="5 16" id="KW-0820">tRNA-binding</keyword>
<keyword evidence="4 15" id="KW-0963">Cytoplasm</keyword>
<dbReference type="Gene3D" id="3.30.930.10">
    <property type="entry name" value="Bira Bifunctional Protein, Domain 2"/>
    <property type="match status" value="1"/>
</dbReference>
<dbReference type="GO" id="GO:0004826">
    <property type="term" value="F:phenylalanine-tRNA ligase activity"/>
    <property type="evidence" value="ECO:0007669"/>
    <property type="project" value="UniProtKB-EC"/>
</dbReference>
<dbReference type="InterPro" id="IPR002547">
    <property type="entry name" value="tRNA-bd_dom"/>
</dbReference>
<dbReference type="PROSITE" id="PS51447">
    <property type="entry name" value="FDX_ACB"/>
    <property type="match status" value="1"/>
</dbReference>
<dbReference type="InterPro" id="IPR009061">
    <property type="entry name" value="DNA-bd_dom_put_sf"/>
</dbReference>
<dbReference type="NCBIfam" id="NF045760">
    <property type="entry name" value="YtpR"/>
    <property type="match status" value="1"/>
</dbReference>
<dbReference type="Gene3D" id="3.30.70.380">
    <property type="entry name" value="Ferrodoxin-fold anticodon-binding domain"/>
    <property type="match status" value="1"/>
</dbReference>
<dbReference type="SMART" id="SM00874">
    <property type="entry name" value="B5"/>
    <property type="match status" value="1"/>
</dbReference>
<evidence type="ECO:0000256" key="6">
    <source>
        <dbReference type="ARBA" id="ARBA00022598"/>
    </source>
</evidence>
<dbReference type="CDD" id="cd00769">
    <property type="entry name" value="PheRS_beta_core"/>
    <property type="match status" value="1"/>
</dbReference>
<feature type="domain" description="B5" evidence="19">
    <location>
        <begin position="410"/>
        <end position="485"/>
    </location>
</feature>
<comment type="subcellular location">
    <subcellularLocation>
        <location evidence="1 15">Cytoplasm</location>
    </subcellularLocation>
</comment>
<comment type="caution">
    <text evidence="20">The sequence shown here is derived from an EMBL/GenBank/DDBJ whole genome shotgun (WGS) entry which is preliminary data.</text>
</comment>
<dbReference type="EMBL" id="JBHLUK010000073">
    <property type="protein sequence ID" value="MFC0424551.1"/>
    <property type="molecule type" value="Genomic_DNA"/>
</dbReference>
<evidence type="ECO:0000256" key="14">
    <source>
        <dbReference type="ARBA" id="ARBA00049255"/>
    </source>
</evidence>
<dbReference type="InterPro" id="IPR041616">
    <property type="entry name" value="PheRS_beta_core"/>
</dbReference>
<keyword evidence="13 15" id="KW-0030">Aminoacyl-tRNA synthetase</keyword>
<feature type="domain" description="FDX-ACB" evidence="18">
    <location>
        <begin position="712"/>
        <end position="805"/>
    </location>
</feature>
<dbReference type="NCBIfam" id="TIGR00472">
    <property type="entry name" value="pheT_bact"/>
    <property type="match status" value="1"/>
</dbReference>
<dbReference type="InterPro" id="IPR045864">
    <property type="entry name" value="aa-tRNA-synth_II/BPL/LPL"/>
</dbReference>
<dbReference type="SUPFAM" id="SSF56037">
    <property type="entry name" value="PheT/TilS domain"/>
    <property type="match status" value="1"/>
</dbReference>
<feature type="binding site" evidence="15">
    <location>
        <position position="473"/>
    </location>
    <ligand>
        <name>Mg(2+)</name>
        <dbReference type="ChEBI" id="CHEBI:18420"/>
        <note>shared with alpha subunit</note>
    </ligand>
</feature>
<feature type="binding site" evidence="15">
    <location>
        <position position="469"/>
    </location>
    <ligand>
        <name>Mg(2+)</name>
        <dbReference type="ChEBI" id="CHEBI:18420"/>
        <note>shared with alpha subunit</note>
    </ligand>
</feature>
<dbReference type="SMART" id="SM00873">
    <property type="entry name" value="B3_4"/>
    <property type="match status" value="1"/>
</dbReference>
<comment type="subunit">
    <text evidence="3 15">Tetramer of two alpha and two beta subunits.</text>
</comment>
<comment type="catalytic activity">
    <reaction evidence="14 15">
        <text>tRNA(Phe) + L-phenylalanine + ATP = L-phenylalanyl-tRNA(Phe) + AMP + diphosphate + H(+)</text>
        <dbReference type="Rhea" id="RHEA:19413"/>
        <dbReference type="Rhea" id="RHEA-COMP:9668"/>
        <dbReference type="Rhea" id="RHEA-COMP:9699"/>
        <dbReference type="ChEBI" id="CHEBI:15378"/>
        <dbReference type="ChEBI" id="CHEBI:30616"/>
        <dbReference type="ChEBI" id="CHEBI:33019"/>
        <dbReference type="ChEBI" id="CHEBI:58095"/>
        <dbReference type="ChEBI" id="CHEBI:78442"/>
        <dbReference type="ChEBI" id="CHEBI:78531"/>
        <dbReference type="ChEBI" id="CHEBI:456215"/>
        <dbReference type="EC" id="6.1.1.20"/>
    </reaction>
</comment>
<evidence type="ECO:0000256" key="16">
    <source>
        <dbReference type="PROSITE-ProRule" id="PRU00209"/>
    </source>
</evidence>
<dbReference type="Pfam" id="PF03484">
    <property type="entry name" value="B5"/>
    <property type="match status" value="1"/>
</dbReference>
<dbReference type="SUPFAM" id="SSF55681">
    <property type="entry name" value="Class II aaRS and biotin synthetases"/>
    <property type="match status" value="1"/>
</dbReference>
<evidence type="ECO:0000259" key="18">
    <source>
        <dbReference type="PROSITE" id="PS51447"/>
    </source>
</evidence>
<dbReference type="InterPro" id="IPR033714">
    <property type="entry name" value="tRNA_bind_bactPheRS"/>
</dbReference>
<dbReference type="RefSeq" id="WP_137644795.1">
    <property type="nucleotide sequence ID" value="NZ_BAABRM010000008.1"/>
</dbReference>
<dbReference type="InterPro" id="IPR012340">
    <property type="entry name" value="NA-bd_OB-fold"/>
</dbReference>
<reference evidence="20 21" key="1">
    <citation type="submission" date="2024-09" db="EMBL/GenBank/DDBJ databases">
        <authorList>
            <person name="Sun Q."/>
            <person name="Mori K."/>
        </authorList>
    </citation>
    <scope>NUCLEOTIDE SEQUENCE [LARGE SCALE GENOMIC DNA]</scope>
    <source>
        <strain evidence="20 21">TBRC 4575</strain>
    </source>
</reference>
<keyword evidence="11 16" id="KW-0694">RNA-binding</keyword>
<evidence type="ECO:0000313" key="21">
    <source>
        <dbReference type="Proteomes" id="UP001589855"/>
    </source>
</evidence>
<dbReference type="PROSITE" id="PS50886">
    <property type="entry name" value="TRBD"/>
    <property type="match status" value="1"/>
</dbReference>
<evidence type="ECO:0000259" key="17">
    <source>
        <dbReference type="PROSITE" id="PS50886"/>
    </source>
</evidence>
<dbReference type="Pfam" id="PF01588">
    <property type="entry name" value="tRNA_bind"/>
    <property type="match status" value="1"/>
</dbReference>
<dbReference type="SUPFAM" id="SSF46955">
    <property type="entry name" value="Putative DNA-binding domain"/>
    <property type="match status" value="1"/>
</dbReference>
<keyword evidence="12 15" id="KW-0648">Protein biosynthesis</keyword>
<dbReference type="Gene3D" id="2.40.50.140">
    <property type="entry name" value="Nucleic acid-binding proteins"/>
    <property type="match status" value="1"/>
</dbReference>
<dbReference type="EC" id="6.1.1.20" evidence="15"/>
<keyword evidence="8 15" id="KW-0547">Nucleotide-binding</keyword>
<keyword evidence="6 15" id="KW-0436">Ligase</keyword>
<comment type="similarity">
    <text evidence="2 15">Belongs to the phenylalanyl-tRNA synthetase beta subunit family. Type 1 subfamily.</text>
</comment>
<keyword evidence="9 15" id="KW-0067">ATP-binding</keyword>
<evidence type="ECO:0000256" key="8">
    <source>
        <dbReference type="ARBA" id="ARBA00022741"/>
    </source>
</evidence>
<dbReference type="SUPFAM" id="SSF50249">
    <property type="entry name" value="Nucleic acid-binding proteins"/>
    <property type="match status" value="1"/>
</dbReference>
<evidence type="ECO:0000256" key="5">
    <source>
        <dbReference type="ARBA" id="ARBA00022555"/>
    </source>
</evidence>
<dbReference type="Proteomes" id="UP001589855">
    <property type="component" value="Unassembled WGS sequence"/>
</dbReference>
<proteinExistence type="inferred from homology"/>
<name>A0ABV6K527_9LACO</name>
<protein>
    <recommendedName>
        <fullName evidence="15">Phenylalanine--tRNA ligase beta subunit</fullName>
        <ecNumber evidence="15">6.1.1.20</ecNumber>
    </recommendedName>
    <alternativeName>
        <fullName evidence="15">Phenylalanyl-tRNA synthetase beta subunit</fullName>
        <shortName evidence="15">PheRS</shortName>
    </alternativeName>
</protein>